<evidence type="ECO:0000259" key="3">
    <source>
        <dbReference type="PROSITE" id="PS50222"/>
    </source>
</evidence>
<evidence type="ECO:0000256" key="2">
    <source>
        <dbReference type="SAM" id="Phobius"/>
    </source>
</evidence>
<evidence type="ECO:0000313" key="4">
    <source>
        <dbReference type="EMBL" id="KAH1170043.1"/>
    </source>
</evidence>
<dbReference type="PANTHER" id="PTHR15717:SF2">
    <property type="entry name" value="EF-HAND CALCIUM-BINDING DOMAIN-CONTAINING PROTEIN 14"/>
    <property type="match status" value="1"/>
</dbReference>
<feature type="compositionally biased region" description="Basic and acidic residues" evidence="1">
    <location>
        <begin position="60"/>
        <end position="88"/>
    </location>
</feature>
<dbReference type="EMBL" id="JAHDVG010000484">
    <property type="protein sequence ID" value="KAH1170043.1"/>
    <property type="molecule type" value="Genomic_DNA"/>
</dbReference>
<keyword evidence="2" id="KW-0812">Transmembrane</keyword>
<dbReference type="PROSITE" id="PS50222">
    <property type="entry name" value="EF_HAND_2"/>
    <property type="match status" value="1"/>
</dbReference>
<name>A0A9D3X032_9SAUR</name>
<feature type="transmembrane region" description="Helical" evidence="2">
    <location>
        <begin position="21"/>
        <end position="42"/>
    </location>
</feature>
<keyword evidence="2" id="KW-1133">Transmembrane helix</keyword>
<dbReference type="PANTHER" id="PTHR15717">
    <property type="entry name" value="PROTEIN KIAA0494"/>
    <property type="match status" value="1"/>
</dbReference>
<dbReference type="InterPro" id="IPR002048">
    <property type="entry name" value="EF_hand_dom"/>
</dbReference>
<dbReference type="PROSITE" id="PS00018">
    <property type="entry name" value="EF_HAND_1"/>
    <property type="match status" value="1"/>
</dbReference>
<dbReference type="InterPro" id="IPR042352">
    <property type="entry name" value="EFCAB14"/>
</dbReference>
<comment type="caution">
    <text evidence="4">The sequence shown here is derived from an EMBL/GenBank/DDBJ whole genome shotgun (WGS) entry which is preliminary data.</text>
</comment>
<dbReference type="InterPro" id="IPR018247">
    <property type="entry name" value="EF_Hand_1_Ca_BS"/>
</dbReference>
<proteinExistence type="predicted"/>
<feature type="region of interest" description="Disordered" evidence="1">
    <location>
        <begin position="53"/>
        <end position="106"/>
    </location>
</feature>
<dbReference type="Gene3D" id="1.10.238.10">
    <property type="entry name" value="EF-hand"/>
    <property type="match status" value="1"/>
</dbReference>
<accession>A0A9D3X032</accession>
<feature type="domain" description="EF-hand" evidence="3">
    <location>
        <begin position="337"/>
        <end position="372"/>
    </location>
</feature>
<keyword evidence="5" id="KW-1185">Reference proteome</keyword>
<gene>
    <name evidence="4" type="ORF">KIL84_001028</name>
</gene>
<organism evidence="4 5">
    <name type="scientific">Mauremys mutica</name>
    <name type="common">yellowpond turtle</name>
    <dbReference type="NCBI Taxonomy" id="74926"/>
    <lineage>
        <taxon>Eukaryota</taxon>
        <taxon>Metazoa</taxon>
        <taxon>Chordata</taxon>
        <taxon>Craniata</taxon>
        <taxon>Vertebrata</taxon>
        <taxon>Euteleostomi</taxon>
        <taxon>Archelosauria</taxon>
        <taxon>Testudinata</taxon>
        <taxon>Testudines</taxon>
        <taxon>Cryptodira</taxon>
        <taxon>Durocryptodira</taxon>
        <taxon>Testudinoidea</taxon>
        <taxon>Geoemydidae</taxon>
        <taxon>Geoemydinae</taxon>
        <taxon>Mauremys</taxon>
    </lineage>
</organism>
<reference evidence="4" key="1">
    <citation type="submission" date="2021-09" db="EMBL/GenBank/DDBJ databases">
        <title>The genome of Mauremys mutica provides insights into the evolution of semi-aquatic lifestyle.</title>
        <authorList>
            <person name="Gong S."/>
            <person name="Gao Y."/>
        </authorList>
    </citation>
    <scope>NUCLEOTIDE SEQUENCE</scope>
    <source>
        <strain evidence="4">MM-2020</strain>
        <tissue evidence="4">Muscle</tissue>
    </source>
</reference>
<dbReference type="GO" id="GO:0005509">
    <property type="term" value="F:calcium ion binding"/>
    <property type="evidence" value="ECO:0007669"/>
    <property type="project" value="InterPro"/>
</dbReference>
<keyword evidence="2" id="KW-0472">Membrane</keyword>
<sequence length="400" mass="45853">MQKTCLKSSKEFPARFHPQRLCHVFFIALLLTSQVFLSLFVLKLHQELETVKQKQVTTQKDAEQKDVETNSRGESKQKDLSQKVDELKPSPSTPKTKDPRSDVSIEDTVSLRQRVDVLEMGMKSIEMIVSQKPEEMKLMLAQHNSENSSEEEIQGTSYLLACVHKLNMSTAMEVQEMKGRIMQLQNHMLNFTGQFLNMEGRDDSLMHSLNSQNLFESKMNVMEKQFNNATEALNSLQNRLEEGLDSVFLQISQLKDDFYFIENFLNHTDMGSSKSYVSTSEFLKETGEDTPSTLSPSSPNYAPVKDPTHPILLGHQTEAMEPETVEKKDKINIPFIKKLTDLQVFFYGADKNANGYLTFTEIENVLGEDAPQKEELEEFDDDNNKMYSYLELRKALELTE</sequence>
<evidence type="ECO:0000313" key="5">
    <source>
        <dbReference type="Proteomes" id="UP000827986"/>
    </source>
</evidence>
<dbReference type="Proteomes" id="UP000827986">
    <property type="component" value="Unassembled WGS sequence"/>
</dbReference>
<protein>
    <recommendedName>
        <fullName evidence="3">EF-hand domain-containing protein</fullName>
    </recommendedName>
</protein>
<dbReference type="AlphaFoldDB" id="A0A9D3X032"/>
<evidence type="ECO:0000256" key="1">
    <source>
        <dbReference type="SAM" id="MobiDB-lite"/>
    </source>
</evidence>